<accession>A0A165EW80</accession>
<dbReference type="Proteomes" id="UP000076842">
    <property type="component" value="Unassembled WGS sequence"/>
</dbReference>
<dbReference type="InParanoid" id="A0A165EW80"/>
<feature type="region of interest" description="Disordered" evidence="1">
    <location>
        <begin position="36"/>
        <end position="63"/>
    </location>
</feature>
<dbReference type="AlphaFoldDB" id="A0A165EW80"/>
<evidence type="ECO:0000256" key="1">
    <source>
        <dbReference type="SAM" id="MobiDB-lite"/>
    </source>
</evidence>
<protein>
    <submittedName>
        <fullName evidence="2">Uncharacterized protein</fullName>
    </submittedName>
</protein>
<gene>
    <name evidence="2" type="ORF">CALCODRAFT_484636</name>
</gene>
<reference evidence="2 3" key="1">
    <citation type="journal article" date="2016" name="Mol. Biol. Evol.">
        <title>Comparative Genomics of Early-Diverging Mushroom-Forming Fungi Provides Insights into the Origins of Lignocellulose Decay Capabilities.</title>
        <authorList>
            <person name="Nagy L.G."/>
            <person name="Riley R."/>
            <person name="Tritt A."/>
            <person name="Adam C."/>
            <person name="Daum C."/>
            <person name="Floudas D."/>
            <person name="Sun H."/>
            <person name="Yadav J.S."/>
            <person name="Pangilinan J."/>
            <person name="Larsson K.H."/>
            <person name="Matsuura K."/>
            <person name="Barry K."/>
            <person name="Labutti K."/>
            <person name="Kuo R."/>
            <person name="Ohm R.A."/>
            <person name="Bhattacharya S.S."/>
            <person name="Shirouzu T."/>
            <person name="Yoshinaga Y."/>
            <person name="Martin F.M."/>
            <person name="Grigoriev I.V."/>
            <person name="Hibbett D.S."/>
        </authorList>
    </citation>
    <scope>NUCLEOTIDE SEQUENCE [LARGE SCALE GENOMIC DNA]</scope>
    <source>
        <strain evidence="2 3">HHB12733</strain>
    </source>
</reference>
<evidence type="ECO:0000313" key="3">
    <source>
        <dbReference type="Proteomes" id="UP000076842"/>
    </source>
</evidence>
<feature type="compositionally biased region" description="Gly residues" evidence="1">
    <location>
        <begin position="45"/>
        <end position="55"/>
    </location>
</feature>
<dbReference type="EMBL" id="KV423991">
    <property type="protein sequence ID" value="KZT55647.1"/>
    <property type="molecule type" value="Genomic_DNA"/>
</dbReference>
<keyword evidence="3" id="KW-1185">Reference proteome</keyword>
<proteinExistence type="predicted"/>
<name>A0A165EW80_9BASI</name>
<sequence length="236" mass="25779">MAPDNPVTLDSGCSSHLLCSRSVFTDDTSNRAVAPLWGDERNHSGGPGSDPGPGIGVPISHDRRPFQEVPAPITTETENMFALLNRLEADPRALKDLLASQPIPVAAQSPELVPSVKNHLVNKSESKDVGLLPLYTFWGAPPPYVPVDPPKSHISSLHDKHAPGLAVSTSAPSDIDNAGYFRRRYKEGYHRGVNLRKEYNEIGLQTSNQWIIGFAKVWYLLTGGYTPIVDDDDFNS</sequence>
<organism evidence="2 3">
    <name type="scientific">Calocera cornea HHB12733</name>
    <dbReference type="NCBI Taxonomy" id="1353952"/>
    <lineage>
        <taxon>Eukaryota</taxon>
        <taxon>Fungi</taxon>
        <taxon>Dikarya</taxon>
        <taxon>Basidiomycota</taxon>
        <taxon>Agaricomycotina</taxon>
        <taxon>Dacrymycetes</taxon>
        <taxon>Dacrymycetales</taxon>
        <taxon>Dacrymycetaceae</taxon>
        <taxon>Calocera</taxon>
    </lineage>
</organism>
<evidence type="ECO:0000313" key="2">
    <source>
        <dbReference type="EMBL" id="KZT55647.1"/>
    </source>
</evidence>